<dbReference type="EMBL" id="BAABIB010000166">
    <property type="protein sequence ID" value="GAA4669480.1"/>
    <property type="molecule type" value="Genomic_DNA"/>
</dbReference>
<protein>
    <recommendedName>
        <fullName evidence="2">Putative T7SS secretion signal domain-containing protein</fullName>
    </recommendedName>
</protein>
<feature type="region of interest" description="Disordered" evidence="1">
    <location>
        <begin position="271"/>
        <end position="300"/>
    </location>
</feature>
<reference evidence="4" key="1">
    <citation type="journal article" date="2019" name="Int. J. Syst. Evol. Microbiol.">
        <title>The Global Catalogue of Microorganisms (GCM) 10K type strain sequencing project: providing services to taxonomists for standard genome sequencing and annotation.</title>
        <authorList>
            <consortium name="The Broad Institute Genomics Platform"/>
            <consortium name="The Broad Institute Genome Sequencing Center for Infectious Disease"/>
            <person name="Wu L."/>
            <person name="Ma J."/>
        </authorList>
    </citation>
    <scope>NUCLEOTIDE SEQUENCE [LARGE SCALE GENOMIC DNA]</scope>
    <source>
        <strain evidence="4">JCM 18054</strain>
    </source>
</reference>
<gene>
    <name evidence="3" type="ORF">GCM10023214_74930</name>
</gene>
<evidence type="ECO:0000256" key="1">
    <source>
        <dbReference type="SAM" id="MobiDB-lite"/>
    </source>
</evidence>
<evidence type="ECO:0000259" key="2">
    <source>
        <dbReference type="Pfam" id="PF21725"/>
    </source>
</evidence>
<dbReference type="RefSeq" id="WP_346056624.1">
    <property type="nucleotide sequence ID" value="NZ_BAABIB010000166.1"/>
</dbReference>
<comment type="caution">
    <text evidence="3">The sequence shown here is derived from an EMBL/GenBank/DDBJ whole genome shotgun (WGS) entry which is preliminary data.</text>
</comment>
<evidence type="ECO:0000313" key="3">
    <source>
        <dbReference type="EMBL" id="GAA4669480.1"/>
    </source>
</evidence>
<feature type="domain" description="Putative T7SS secretion signal" evidence="2">
    <location>
        <begin position="3"/>
        <end position="171"/>
    </location>
</feature>
<evidence type="ECO:0000313" key="4">
    <source>
        <dbReference type="Proteomes" id="UP001500192"/>
    </source>
</evidence>
<accession>A0ABP8VQ12</accession>
<sequence>MAELGGTQDPAALVPGNPEAIEENARVVRARAQRAGSAAEGLQAIDTGSWLGPAAQAFHDKFSYEPAKWFAASDALESGASVLEDYAATLRWAQSQAAEAITRWNQGQAATRQALAEQANAADQPAAPFTDPGEPDRQAARDILDRARWQLHEAGDLAAATLREATEGAPRDSSWIDDLGHTLAQAGADVLNAAASFGNAMLHHPLDVAEAVAGAGLTVVSAAGEGVGFALDATGVGAVAGVPLNAVAAAGVATGAGMVVHAATNLAGNAAGDDHVEPARSGGDPASGAKPGGGRPVSRENLNADQQANLKRYEKKLPAGAEDTRITQLEDGSLQFEARVPGRVSGSSATYTKIVAEDGTTVGYTKTTTLPDGSIAHVKDKMPK</sequence>
<feature type="compositionally biased region" description="Low complexity" evidence="1">
    <location>
        <begin position="117"/>
        <end position="127"/>
    </location>
</feature>
<dbReference type="Proteomes" id="UP001500192">
    <property type="component" value="Unassembled WGS sequence"/>
</dbReference>
<name>A0ABP8VQ12_9PSEU</name>
<organism evidence="3 4">
    <name type="scientific">Amycolatopsis dongchuanensis</name>
    <dbReference type="NCBI Taxonomy" id="1070866"/>
    <lineage>
        <taxon>Bacteria</taxon>
        <taxon>Bacillati</taxon>
        <taxon>Actinomycetota</taxon>
        <taxon>Actinomycetes</taxon>
        <taxon>Pseudonocardiales</taxon>
        <taxon>Pseudonocardiaceae</taxon>
        <taxon>Amycolatopsis</taxon>
    </lineage>
</organism>
<proteinExistence type="predicted"/>
<dbReference type="Pfam" id="PF21725">
    <property type="entry name" value="T7SS_signal"/>
    <property type="match status" value="1"/>
</dbReference>
<feature type="region of interest" description="Disordered" evidence="1">
    <location>
        <begin position="117"/>
        <end position="137"/>
    </location>
</feature>
<dbReference type="InterPro" id="IPR049082">
    <property type="entry name" value="T7SS_signal"/>
</dbReference>
<keyword evidence="4" id="KW-1185">Reference proteome</keyword>